<sequence>MRAESALDKIHQEHWHAELALKFTRTDRGSRLSSCHHVGPLYVQKPFYPEGPNWAHVYPLHPPGGLVSGDRLEISIHAGAASAALLTTPGAGRMYRARQGGDAQVQNVHIEVDTDAAVEWFPQESIVYDGARVELETTVNLAPGAHFGAWEITCFGLPASASRFNDGSFRQRYAVFLDGRPVFIEQLKLTAADLPLLDSKVGLQGQPVAGFFLIGPVTAPSTLTLDTLRAMIGAAGLQREAALGLNGDFVLGRYLGSSAAQARKLFTDWWQVLRPLVMQRPASVPRIWYT</sequence>
<comment type="similarity">
    <text evidence="1 4">Belongs to the UreD family.</text>
</comment>
<dbReference type="HAMAP" id="MF_01384">
    <property type="entry name" value="UreD"/>
    <property type="match status" value="1"/>
</dbReference>
<dbReference type="RefSeq" id="WP_279246300.1">
    <property type="nucleotide sequence ID" value="NZ_SHNN01000003.1"/>
</dbReference>
<accession>A0ABT3TJ89</accession>
<comment type="subunit">
    <text evidence="4">UreD, UreF and UreG form a complex that acts as a GTP-hydrolysis-dependent molecular chaperone, activating the urease apoprotein by helping to assemble the nickel containing metallocenter of UreC. The UreE protein probably delivers the nickel.</text>
</comment>
<keyword evidence="3 4" id="KW-0143">Chaperone</keyword>
<evidence type="ECO:0000256" key="3">
    <source>
        <dbReference type="ARBA" id="ARBA00023186"/>
    </source>
</evidence>
<dbReference type="Pfam" id="PF01774">
    <property type="entry name" value="UreD"/>
    <property type="match status" value="1"/>
</dbReference>
<dbReference type="InterPro" id="IPR002669">
    <property type="entry name" value="UreD"/>
</dbReference>
<dbReference type="PANTHER" id="PTHR33643">
    <property type="entry name" value="UREASE ACCESSORY PROTEIN D"/>
    <property type="match status" value="1"/>
</dbReference>
<dbReference type="PANTHER" id="PTHR33643:SF1">
    <property type="entry name" value="UREASE ACCESSORY PROTEIN D"/>
    <property type="match status" value="1"/>
</dbReference>
<gene>
    <name evidence="4" type="primary">ureD</name>
    <name evidence="5" type="ORF">EYC98_15540</name>
</gene>
<keyword evidence="2 4" id="KW-0996">Nickel insertion</keyword>
<protein>
    <recommendedName>
        <fullName evidence="4">Urease accessory protein UreD</fullName>
    </recommendedName>
</protein>
<evidence type="ECO:0000313" key="5">
    <source>
        <dbReference type="EMBL" id="MCX2982275.1"/>
    </source>
</evidence>
<evidence type="ECO:0000256" key="2">
    <source>
        <dbReference type="ARBA" id="ARBA00022988"/>
    </source>
</evidence>
<comment type="function">
    <text evidence="4">Required for maturation of urease via the functional incorporation of the urease nickel metallocenter.</text>
</comment>
<evidence type="ECO:0000313" key="6">
    <source>
        <dbReference type="Proteomes" id="UP001143362"/>
    </source>
</evidence>
<proteinExistence type="inferred from homology"/>
<organism evidence="5 6">
    <name type="scientific">Candidatus Litorirhabdus singularis</name>
    <dbReference type="NCBI Taxonomy" id="2518993"/>
    <lineage>
        <taxon>Bacteria</taxon>
        <taxon>Pseudomonadati</taxon>
        <taxon>Pseudomonadota</taxon>
        <taxon>Gammaproteobacteria</taxon>
        <taxon>Cellvibrionales</taxon>
        <taxon>Halieaceae</taxon>
        <taxon>Candidatus Litorirhabdus</taxon>
    </lineage>
</organism>
<name>A0ABT3TJ89_9GAMM</name>
<keyword evidence="6" id="KW-1185">Reference proteome</keyword>
<evidence type="ECO:0000256" key="4">
    <source>
        <dbReference type="HAMAP-Rule" id="MF_01384"/>
    </source>
</evidence>
<dbReference type="EMBL" id="SHNN01000003">
    <property type="protein sequence ID" value="MCX2982275.1"/>
    <property type="molecule type" value="Genomic_DNA"/>
</dbReference>
<reference evidence="5" key="1">
    <citation type="submission" date="2019-02" db="EMBL/GenBank/DDBJ databases">
        <authorList>
            <person name="Li S.-H."/>
        </authorList>
    </citation>
    <scope>NUCLEOTIDE SEQUENCE</scope>
    <source>
        <strain evidence="5">IMCC14734</strain>
    </source>
</reference>
<dbReference type="Proteomes" id="UP001143362">
    <property type="component" value="Unassembled WGS sequence"/>
</dbReference>
<comment type="subcellular location">
    <subcellularLocation>
        <location evidence="4">Cytoplasm</location>
    </subcellularLocation>
</comment>
<keyword evidence="4" id="KW-0963">Cytoplasm</keyword>
<evidence type="ECO:0000256" key="1">
    <source>
        <dbReference type="ARBA" id="ARBA00007177"/>
    </source>
</evidence>
<comment type="caution">
    <text evidence="5">The sequence shown here is derived from an EMBL/GenBank/DDBJ whole genome shotgun (WGS) entry which is preliminary data.</text>
</comment>